<proteinExistence type="predicted"/>
<evidence type="ECO:0000313" key="10">
    <source>
        <dbReference type="Proteomes" id="UP000198752"/>
    </source>
</evidence>
<dbReference type="InterPro" id="IPR003439">
    <property type="entry name" value="ABC_transporter-like_ATP-bd"/>
</dbReference>
<accession>A0A1I2RWT5</accession>
<dbReference type="GO" id="GO:0034040">
    <property type="term" value="F:ATPase-coupled lipid transmembrane transporter activity"/>
    <property type="evidence" value="ECO:0007669"/>
    <property type="project" value="TreeGrafter"/>
</dbReference>
<evidence type="ECO:0000259" key="8">
    <source>
        <dbReference type="PROSITE" id="PS50893"/>
    </source>
</evidence>
<dbReference type="InterPro" id="IPR027417">
    <property type="entry name" value="P-loop_NTPase"/>
</dbReference>
<evidence type="ECO:0000256" key="2">
    <source>
        <dbReference type="ARBA" id="ARBA00022692"/>
    </source>
</evidence>
<feature type="transmembrane region" description="Helical" evidence="7">
    <location>
        <begin position="66"/>
        <end position="86"/>
    </location>
</feature>
<dbReference type="PANTHER" id="PTHR24221">
    <property type="entry name" value="ATP-BINDING CASSETTE SUB-FAMILY B"/>
    <property type="match status" value="1"/>
</dbReference>
<dbReference type="OrthoDB" id="9806127at2"/>
<dbReference type="Gene3D" id="3.40.50.300">
    <property type="entry name" value="P-loop containing nucleotide triphosphate hydrolases"/>
    <property type="match status" value="1"/>
</dbReference>
<feature type="transmembrane region" description="Helical" evidence="7">
    <location>
        <begin position="145"/>
        <end position="163"/>
    </location>
</feature>
<evidence type="ECO:0000256" key="3">
    <source>
        <dbReference type="ARBA" id="ARBA00022741"/>
    </source>
</evidence>
<evidence type="ECO:0000256" key="6">
    <source>
        <dbReference type="ARBA" id="ARBA00023136"/>
    </source>
</evidence>
<evidence type="ECO:0000256" key="1">
    <source>
        <dbReference type="ARBA" id="ARBA00004651"/>
    </source>
</evidence>
<keyword evidence="3" id="KW-0547">Nucleotide-binding</keyword>
<name>A0A1I2RWT5_9BACL</name>
<dbReference type="EMBL" id="FOOY01000010">
    <property type="protein sequence ID" value="SFG43969.1"/>
    <property type="molecule type" value="Genomic_DNA"/>
</dbReference>
<gene>
    <name evidence="9" type="ORF">SAMN02982927_01729</name>
</gene>
<dbReference type="Proteomes" id="UP000198752">
    <property type="component" value="Unassembled WGS sequence"/>
</dbReference>
<dbReference type="SUPFAM" id="SSF90123">
    <property type="entry name" value="ABC transporter transmembrane region"/>
    <property type="match status" value="1"/>
</dbReference>
<dbReference type="PANTHER" id="PTHR24221:SF646">
    <property type="entry name" value="HAEMOLYSIN SECRETION ATP-BINDING PROTEIN"/>
    <property type="match status" value="1"/>
</dbReference>
<dbReference type="InterPro" id="IPR039421">
    <property type="entry name" value="Type_1_exporter"/>
</dbReference>
<evidence type="ECO:0000256" key="4">
    <source>
        <dbReference type="ARBA" id="ARBA00022840"/>
    </source>
</evidence>
<dbReference type="SMART" id="SM00382">
    <property type="entry name" value="AAA"/>
    <property type="match status" value="1"/>
</dbReference>
<protein>
    <submittedName>
        <fullName evidence="9">ATP-binding cassette, subfamily B</fullName>
    </submittedName>
</protein>
<evidence type="ECO:0000256" key="7">
    <source>
        <dbReference type="SAM" id="Phobius"/>
    </source>
</evidence>
<dbReference type="GO" id="GO:0005524">
    <property type="term" value="F:ATP binding"/>
    <property type="evidence" value="ECO:0007669"/>
    <property type="project" value="UniProtKB-KW"/>
</dbReference>
<reference evidence="10" key="1">
    <citation type="submission" date="2016-10" db="EMBL/GenBank/DDBJ databases">
        <authorList>
            <person name="Varghese N."/>
            <person name="Submissions S."/>
        </authorList>
    </citation>
    <scope>NUCLEOTIDE SEQUENCE [LARGE SCALE GENOMIC DNA]</scope>
    <source>
        <strain evidence="10">ATCC 700379</strain>
    </source>
</reference>
<dbReference type="RefSeq" id="WP_093672020.1">
    <property type="nucleotide sequence ID" value="NZ_FOOY01000010.1"/>
</dbReference>
<dbReference type="AlphaFoldDB" id="A0A1I2RWT5"/>
<keyword evidence="6 7" id="KW-0472">Membrane</keyword>
<keyword evidence="2 7" id="KW-0812">Transmembrane</keyword>
<dbReference type="InterPro" id="IPR003593">
    <property type="entry name" value="AAA+_ATPase"/>
</dbReference>
<keyword evidence="10" id="KW-1185">Reference proteome</keyword>
<feature type="domain" description="ABC transporter" evidence="8">
    <location>
        <begin position="355"/>
        <end position="595"/>
    </location>
</feature>
<evidence type="ECO:0000313" key="9">
    <source>
        <dbReference type="EMBL" id="SFG43969.1"/>
    </source>
</evidence>
<comment type="subcellular location">
    <subcellularLocation>
        <location evidence="1">Cell membrane</location>
        <topology evidence="1">Multi-pass membrane protein</topology>
    </subcellularLocation>
</comment>
<dbReference type="Gene3D" id="1.20.1560.10">
    <property type="entry name" value="ABC transporter type 1, transmembrane domain"/>
    <property type="match status" value="1"/>
</dbReference>
<dbReference type="SUPFAM" id="SSF52540">
    <property type="entry name" value="P-loop containing nucleoside triphosphate hydrolases"/>
    <property type="match status" value="1"/>
</dbReference>
<sequence length="614" mass="69772">MKKTVQRPSYSTRQNIGYVLKNMWRWNKMLFLAAAARVPFLVLLPFLGILMPKLVIDSLTEKVSPLHFSLVIGLMTLAIMICNVVGRSLDAWLQWNVTSNRTNYIILIFQKMMDTDYGNLESPDGQNKCEKAHQATRGNRNGTEAIIMALVSFAATIFGMILYGGVLAALNPLVIAFLLITAAVGFLFSRHAQVYEHVHKDDWTPIENKLDYLIRECDDYSTGKDLRLYHMTSWFDERFNTLMHDRTIWLKRIALRHYYSDGAVGVMALCRDGVAYAYLIYLVLNGHLTVANFTLYFGTIAGFSTWLTSLTEQLAKVQHMSLEICDVRNYLDMKDTSNRNEGLPLPPKNSWPCSIAFDHVSFSYPGNDRKILDDVSLHIDAGEKIALVGLNGAGKTTCIKLLCGFYQPTSGHILINGKLATSFNRDDYYKLFTAVFQDIHILPVSIARNIVPKLDEPIDEKKMERCLRLAGFKEKIDSLEQGLESMMVKEVHEHAVQFSGGELQKMLLTRALYKESPILILDEPTAALDPISENELYERYGTLTTGRTSLFISHRLSSTRFCDRIIFLSEGKIAESGTHEELMKQDGKYAELFEIQSHYYQDQLHRDTVGGEQF</sequence>
<dbReference type="GO" id="GO:0016887">
    <property type="term" value="F:ATP hydrolysis activity"/>
    <property type="evidence" value="ECO:0007669"/>
    <property type="project" value="InterPro"/>
</dbReference>
<dbReference type="PROSITE" id="PS50893">
    <property type="entry name" value="ABC_TRANSPORTER_2"/>
    <property type="match status" value="1"/>
</dbReference>
<evidence type="ECO:0000256" key="5">
    <source>
        <dbReference type="ARBA" id="ARBA00022989"/>
    </source>
</evidence>
<organism evidence="9 10">
    <name type="scientific">Sporolactobacillus nakayamae</name>
    <dbReference type="NCBI Taxonomy" id="269670"/>
    <lineage>
        <taxon>Bacteria</taxon>
        <taxon>Bacillati</taxon>
        <taxon>Bacillota</taxon>
        <taxon>Bacilli</taxon>
        <taxon>Bacillales</taxon>
        <taxon>Sporolactobacillaceae</taxon>
        <taxon>Sporolactobacillus</taxon>
    </lineage>
</organism>
<dbReference type="InterPro" id="IPR036640">
    <property type="entry name" value="ABC1_TM_sf"/>
</dbReference>
<keyword evidence="5 7" id="KW-1133">Transmembrane helix</keyword>
<keyword evidence="4 9" id="KW-0067">ATP-binding</keyword>
<feature type="transmembrane region" description="Helical" evidence="7">
    <location>
        <begin position="30"/>
        <end position="51"/>
    </location>
</feature>
<dbReference type="STRING" id="269670.SAMN02982927_01729"/>
<dbReference type="Pfam" id="PF00005">
    <property type="entry name" value="ABC_tran"/>
    <property type="match status" value="1"/>
</dbReference>
<feature type="transmembrane region" description="Helical" evidence="7">
    <location>
        <begin position="169"/>
        <end position="188"/>
    </location>
</feature>
<dbReference type="GO" id="GO:0005886">
    <property type="term" value="C:plasma membrane"/>
    <property type="evidence" value="ECO:0007669"/>
    <property type="project" value="UniProtKB-SubCell"/>
</dbReference>